<keyword evidence="1" id="KW-0812">Transmembrane</keyword>
<gene>
    <name evidence="2" type="ORF">EPJ80_02780</name>
</gene>
<evidence type="ECO:0000313" key="2">
    <source>
        <dbReference type="EMBL" id="TXJ13680.1"/>
    </source>
</evidence>
<evidence type="ECO:0000313" key="3">
    <source>
        <dbReference type="Proteomes" id="UP000325116"/>
    </source>
</evidence>
<keyword evidence="1" id="KW-1133">Transmembrane helix</keyword>
<dbReference type="Proteomes" id="UP000325116">
    <property type="component" value="Unassembled WGS sequence"/>
</dbReference>
<dbReference type="RefSeq" id="WP_147757804.1">
    <property type="nucleotide sequence ID" value="NZ_SAXT01000001.1"/>
</dbReference>
<proteinExistence type="predicted"/>
<comment type="caution">
    <text evidence="2">The sequence shown here is derived from an EMBL/GenBank/DDBJ whole genome shotgun (WGS) entry which is preliminary data.</text>
</comment>
<evidence type="ECO:0008006" key="4">
    <source>
        <dbReference type="Google" id="ProtNLM"/>
    </source>
</evidence>
<protein>
    <recommendedName>
        <fullName evidence="4">DUF3829 domain-containing protein</fullName>
    </recommendedName>
</protein>
<feature type="transmembrane region" description="Helical" evidence="1">
    <location>
        <begin position="6"/>
        <end position="25"/>
    </location>
</feature>
<sequence length="365" mass="44405">MNKKLIILIATIISLIIVLSFYLYFENSPKRKIIKFQKNVEELLKENKYKEAFVFIYSNKDINKLKISNEIKIKEYNNLITSMIDKLYFLYGGKINYRNYNLIYKTIIPIYSHASNQINQISEKEIYDKYKARKIINLFINKQYIYLQENVDEEINYLLDIEEYKFAYDRLSKNENLINAPNNIKFEIQKEEYINIINKAMNKLEKMSFNKIDTEKYKFIYQNILIAYENSMIKLNDIKNFYSINNRMNNIGIEISSDMRKINLRFNNIMKSIDLQRHKYLETLINNIDKMNNSKYTNELESKINEIYHYSKRYVAENRMPIMKYVNLDKDITKKSYHDLWEYIGKIYKRELKSYNIFIYNHFQN</sequence>
<dbReference type="EMBL" id="SAXT01000001">
    <property type="protein sequence ID" value="TXJ13680.1"/>
    <property type="molecule type" value="Genomic_DNA"/>
</dbReference>
<organism evidence="2 3">
    <name type="scientific">Brachyspira aalborgi</name>
    <dbReference type="NCBI Taxonomy" id="29522"/>
    <lineage>
        <taxon>Bacteria</taxon>
        <taxon>Pseudomonadati</taxon>
        <taxon>Spirochaetota</taxon>
        <taxon>Spirochaetia</taxon>
        <taxon>Brachyspirales</taxon>
        <taxon>Brachyspiraceae</taxon>
        <taxon>Brachyspira</taxon>
    </lineage>
</organism>
<accession>A0A5C8CK80</accession>
<dbReference type="AlphaFoldDB" id="A0A5C8CK80"/>
<name>A0A5C8CK80_9SPIR</name>
<keyword evidence="1" id="KW-0472">Membrane</keyword>
<reference evidence="2 3" key="1">
    <citation type="journal article" date="1992" name="Lakartidningen">
        <title>[Penicillin V and not amoxicillin is the first choice preparation in acute otitis].</title>
        <authorList>
            <person name="Kamme C."/>
            <person name="Lundgren K."/>
            <person name="Prellner K."/>
        </authorList>
    </citation>
    <scope>NUCLEOTIDE SEQUENCE [LARGE SCALE GENOMIC DNA]</scope>
    <source>
        <strain evidence="2 3">W1</strain>
    </source>
</reference>
<evidence type="ECO:0000256" key="1">
    <source>
        <dbReference type="SAM" id="Phobius"/>
    </source>
</evidence>